<dbReference type="SUPFAM" id="SSF52743">
    <property type="entry name" value="Subtilisin-like"/>
    <property type="match status" value="1"/>
</dbReference>
<dbReference type="InterPro" id="IPR036852">
    <property type="entry name" value="Peptidase_S8/S53_dom_sf"/>
</dbReference>
<dbReference type="Pfam" id="PF00082">
    <property type="entry name" value="Peptidase_S8"/>
    <property type="match status" value="1"/>
</dbReference>
<feature type="active site" description="Charge relay system" evidence="5">
    <location>
        <position position="407"/>
    </location>
</feature>
<keyword evidence="3 5" id="KW-0378">Hydrolase</keyword>
<dbReference type="STRING" id="1895771.BGO89_01860"/>
<dbReference type="PROSITE" id="PS00138">
    <property type="entry name" value="SUBTILASE_SER"/>
    <property type="match status" value="1"/>
</dbReference>
<reference evidence="7 8" key="1">
    <citation type="submission" date="2016-09" db="EMBL/GenBank/DDBJ databases">
        <title>Genome-resolved meta-omics ties microbial dynamics to process performance in biotechnology for thiocyanate degradation.</title>
        <authorList>
            <person name="Kantor R.S."/>
            <person name="Huddy R.J."/>
            <person name="Iyer R."/>
            <person name="Thomas B.C."/>
            <person name="Brown C.T."/>
            <person name="Anantharaman K."/>
            <person name="Tringe S."/>
            <person name="Hettich R.L."/>
            <person name="Harrison S.T."/>
            <person name="Banfield J.F."/>
        </authorList>
    </citation>
    <scope>NUCLEOTIDE SEQUENCE [LARGE SCALE GENOMIC DNA]</scope>
    <source>
        <strain evidence="7">59-99</strain>
    </source>
</reference>
<comment type="similarity">
    <text evidence="1 5">Belongs to the peptidase S8 family.</text>
</comment>
<evidence type="ECO:0000313" key="8">
    <source>
        <dbReference type="Proteomes" id="UP000184233"/>
    </source>
</evidence>
<evidence type="ECO:0000259" key="6">
    <source>
        <dbReference type="Pfam" id="PF00082"/>
    </source>
</evidence>
<dbReference type="GO" id="GO:0004252">
    <property type="term" value="F:serine-type endopeptidase activity"/>
    <property type="evidence" value="ECO:0007669"/>
    <property type="project" value="UniProtKB-UniRule"/>
</dbReference>
<evidence type="ECO:0000256" key="5">
    <source>
        <dbReference type="PROSITE-ProRule" id="PRU01240"/>
    </source>
</evidence>
<sequence length="647" mass="69292">MVRQNYENDVRRTALWLLASICVALVIGTTESSAQQRANYRITFKDKGSESFTPDSPSYRSTLAEFTAAALERRQRTGMDPVLTEDDRPLSSAYLTRLRNLGIDVLTESRWRNCVLVNVDTLTANLLTLLPFVSGVHRIAEVHYTTMAVDCNPARPGASARQLDLLNIGPLHRAGVFGQGAMIGVIDNGFRWRSHASMQHLDVRETYDFVYNDTIVSNEAVDVFNQDGHGTLVLSLMGGYAQDSLIGVSPFSTYLLAKSEDMRGEFRVEEDLYAAAVEWLERRGAAVITSSLGYRYFDSTEASTPYSAFDGRTTFASRAVNMAVARGVVCLTAAGNEGPNARTLITPADADSVLTIGGVMRDGEQWPGSSHGPTADGRIKPDFMALGTSVIGAGIGFPSYVSVSGTSMATPQVAGVVALLRSLYPEARPWELRAALTASSELPDTMDSLRGHGLVDATYAAELLGPGIAPPTVVRGTDGSQLVVVTIFNRGPVDPVLIIGNGAPLDPIQRSHPVYVFSVDPATIPSPAVEGLIFVKGRSRPVTIPKEGNAIVCGSDVPNVVASIPSPSHTMARIAPSILSAGQRDVRVLDAGMTPHTAFIIDALGRREEVGIDAGLDIILHIPHLAPGSYRVILAGTTVLSLPLIIR</sequence>
<dbReference type="PANTHER" id="PTHR43806:SF67">
    <property type="entry name" value="EGF-LIKE DOMAIN-CONTAINING PROTEIN"/>
    <property type="match status" value="1"/>
</dbReference>
<dbReference type="InterPro" id="IPR023828">
    <property type="entry name" value="Peptidase_S8_Ser-AS"/>
</dbReference>
<dbReference type="Proteomes" id="UP000184233">
    <property type="component" value="Unassembled WGS sequence"/>
</dbReference>
<dbReference type="GO" id="GO:0006508">
    <property type="term" value="P:proteolysis"/>
    <property type="evidence" value="ECO:0007669"/>
    <property type="project" value="UniProtKB-KW"/>
</dbReference>
<dbReference type="InterPro" id="IPR000209">
    <property type="entry name" value="Peptidase_S8/S53_dom"/>
</dbReference>
<dbReference type="InterPro" id="IPR050131">
    <property type="entry name" value="Peptidase_S8_subtilisin-like"/>
</dbReference>
<feature type="active site" description="Charge relay system" evidence="5">
    <location>
        <position position="187"/>
    </location>
</feature>
<evidence type="ECO:0000256" key="3">
    <source>
        <dbReference type="ARBA" id="ARBA00022801"/>
    </source>
</evidence>
<keyword evidence="4 5" id="KW-0720">Serine protease</keyword>
<dbReference type="AlphaFoldDB" id="A0A1M3L754"/>
<dbReference type="EMBL" id="MKVH01000002">
    <property type="protein sequence ID" value="OJX61344.1"/>
    <property type="molecule type" value="Genomic_DNA"/>
</dbReference>
<dbReference type="Gene3D" id="3.40.50.200">
    <property type="entry name" value="Peptidase S8/S53 domain"/>
    <property type="match status" value="1"/>
</dbReference>
<feature type="domain" description="Peptidase S8/S53" evidence="6">
    <location>
        <begin position="178"/>
        <end position="453"/>
    </location>
</feature>
<name>A0A1M3L754_9BACT</name>
<gene>
    <name evidence="7" type="ORF">BGO89_01860</name>
</gene>
<evidence type="ECO:0000256" key="1">
    <source>
        <dbReference type="ARBA" id="ARBA00011073"/>
    </source>
</evidence>
<organism evidence="7 8">
    <name type="scientific">Candidatus Kapaibacterium thiocyanatum</name>
    <dbReference type="NCBI Taxonomy" id="1895771"/>
    <lineage>
        <taxon>Bacteria</taxon>
        <taxon>Pseudomonadati</taxon>
        <taxon>Candidatus Kapaibacteriota</taxon>
        <taxon>Candidatus Kapaibacteriia</taxon>
        <taxon>Candidatus Kapaibacteriales</taxon>
        <taxon>Candidatus Kapaibacteriaceae</taxon>
        <taxon>Candidatus Kapaibacterium</taxon>
    </lineage>
</organism>
<proteinExistence type="inferred from homology"/>
<evidence type="ECO:0000256" key="2">
    <source>
        <dbReference type="ARBA" id="ARBA00022670"/>
    </source>
</evidence>
<dbReference type="PANTHER" id="PTHR43806">
    <property type="entry name" value="PEPTIDASE S8"/>
    <property type="match status" value="1"/>
</dbReference>
<comment type="caution">
    <text evidence="7">The sequence shown here is derived from an EMBL/GenBank/DDBJ whole genome shotgun (WGS) entry which is preliminary data.</text>
</comment>
<protein>
    <recommendedName>
        <fullName evidence="6">Peptidase S8/S53 domain-containing protein</fullName>
    </recommendedName>
</protein>
<dbReference type="PRINTS" id="PR00723">
    <property type="entry name" value="SUBTILISIN"/>
</dbReference>
<dbReference type="InterPro" id="IPR015500">
    <property type="entry name" value="Peptidase_S8_subtilisin-rel"/>
</dbReference>
<feature type="active site" description="Charge relay system" evidence="5">
    <location>
        <position position="229"/>
    </location>
</feature>
<keyword evidence="2 5" id="KW-0645">Protease</keyword>
<dbReference type="PROSITE" id="PS51892">
    <property type="entry name" value="SUBTILASE"/>
    <property type="match status" value="1"/>
</dbReference>
<evidence type="ECO:0000313" key="7">
    <source>
        <dbReference type="EMBL" id="OJX61344.1"/>
    </source>
</evidence>
<accession>A0A1M3L754</accession>
<evidence type="ECO:0000256" key="4">
    <source>
        <dbReference type="ARBA" id="ARBA00022825"/>
    </source>
</evidence>